<keyword evidence="2" id="KW-1185">Reference proteome</keyword>
<accession>A0AAD4HWT9</accession>
<dbReference type="Proteomes" id="UP001197093">
    <property type="component" value="Unassembled WGS sequence"/>
</dbReference>
<sequence length="119" mass="12617">MTEIPDLSTLPIPQNINVVSTPGNDTAYPPMTACCAPSPVQIVDGCYLWCEIPKSYLNGTDKDGAAAAFSTCLRLRKVDGDGLRITGYQFNAAAARPGMGPARQIGVWVLALSGLIYVL</sequence>
<reference evidence="1" key="1">
    <citation type="submission" date="2023-02" db="EMBL/GenBank/DDBJ databases">
        <authorList>
            <person name="Palmer J.M."/>
        </authorList>
    </citation>
    <scope>NUCLEOTIDE SEQUENCE</scope>
    <source>
        <strain evidence="1">FW57</strain>
    </source>
</reference>
<name>A0AAD4HWT9_9PEZI</name>
<dbReference type="EMBL" id="JAHCVI010000001">
    <property type="protein sequence ID" value="KAG7290119.1"/>
    <property type="molecule type" value="Genomic_DNA"/>
</dbReference>
<evidence type="ECO:0000313" key="1">
    <source>
        <dbReference type="EMBL" id="KAG7290119.1"/>
    </source>
</evidence>
<proteinExistence type="predicted"/>
<organism evidence="1 2">
    <name type="scientific">Staphylotrichum longicolle</name>
    <dbReference type="NCBI Taxonomy" id="669026"/>
    <lineage>
        <taxon>Eukaryota</taxon>
        <taxon>Fungi</taxon>
        <taxon>Dikarya</taxon>
        <taxon>Ascomycota</taxon>
        <taxon>Pezizomycotina</taxon>
        <taxon>Sordariomycetes</taxon>
        <taxon>Sordariomycetidae</taxon>
        <taxon>Sordariales</taxon>
        <taxon>Chaetomiaceae</taxon>
        <taxon>Staphylotrichum</taxon>
    </lineage>
</organism>
<evidence type="ECO:0000313" key="2">
    <source>
        <dbReference type="Proteomes" id="UP001197093"/>
    </source>
</evidence>
<protein>
    <submittedName>
        <fullName evidence="1">Uncharacterized protein</fullName>
    </submittedName>
</protein>
<dbReference type="AlphaFoldDB" id="A0AAD4HWT9"/>
<gene>
    <name evidence="1" type="ORF">NEMBOFW57_000115</name>
</gene>
<comment type="caution">
    <text evidence="1">The sequence shown here is derived from an EMBL/GenBank/DDBJ whole genome shotgun (WGS) entry which is preliminary data.</text>
</comment>